<dbReference type="AlphaFoldDB" id="A0A6C0HFC8"/>
<accession>A0A6C0HFC8</accession>
<sequence length="268" mass="31506">MSTFIKKPKRKIEVRDDENTITLKGINLYELTDQYNLKENVVEREEPPLKQQNFTIVDEQAVKKVSKFKEKSLTTKKPVSDITNLTSNLEKLGISNKELLTLETFIKDDVGKEIKMLKYGTNEYITKDCKGNCWWCRHQVPDEWHPLGLPIKRTSPDVYSCEGIFCSFNCIMSYIHTFPEGMRYKETPMLVSQMYRRVYNKDVKLDKIIDAPSWKNLREYGGKLTIEEFRSTFNKLKFIERKIHPVTSPLTNIQMYSLHTINFVEKVN</sequence>
<organism evidence="1">
    <name type="scientific">viral metagenome</name>
    <dbReference type="NCBI Taxonomy" id="1070528"/>
    <lineage>
        <taxon>unclassified sequences</taxon>
        <taxon>metagenomes</taxon>
        <taxon>organismal metagenomes</taxon>
    </lineage>
</organism>
<name>A0A6C0HFC8_9ZZZZ</name>
<evidence type="ECO:0008006" key="2">
    <source>
        <dbReference type="Google" id="ProtNLM"/>
    </source>
</evidence>
<reference evidence="1" key="1">
    <citation type="journal article" date="2020" name="Nature">
        <title>Giant virus diversity and host interactions through global metagenomics.</title>
        <authorList>
            <person name="Schulz F."/>
            <person name="Roux S."/>
            <person name="Paez-Espino D."/>
            <person name="Jungbluth S."/>
            <person name="Walsh D.A."/>
            <person name="Denef V.J."/>
            <person name="McMahon K.D."/>
            <person name="Konstantinidis K.T."/>
            <person name="Eloe-Fadrosh E.A."/>
            <person name="Kyrpides N.C."/>
            <person name="Woyke T."/>
        </authorList>
    </citation>
    <scope>NUCLEOTIDE SEQUENCE</scope>
    <source>
        <strain evidence="1">GVMAG-M-3300023179-92</strain>
    </source>
</reference>
<proteinExistence type="predicted"/>
<evidence type="ECO:0000313" key="1">
    <source>
        <dbReference type="EMBL" id="QHT78733.1"/>
    </source>
</evidence>
<dbReference type="EMBL" id="MN739936">
    <property type="protein sequence ID" value="QHT78733.1"/>
    <property type="molecule type" value="Genomic_DNA"/>
</dbReference>
<protein>
    <recommendedName>
        <fullName evidence="2">MYM-type domain-containing protein</fullName>
    </recommendedName>
</protein>